<accession>A0A915L1Y9</accession>
<name>A0A915L1Y9_ROMCU</name>
<dbReference type="CDD" id="cd14978">
    <property type="entry name" value="7tmA_FMRFamide_R-like"/>
    <property type="match status" value="1"/>
</dbReference>
<feature type="region of interest" description="Disordered" evidence="6">
    <location>
        <begin position="488"/>
        <end position="512"/>
    </location>
</feature>
<feature type="transmembrane region" description="Helical" evidence="7">
    <location>
        <begin position="168"/>
        <end position="188"/>
    </location>
</feature>
<dbReference type="AlphaFoldDB" id="A0A915L1Y9"/>
<dbReference type="PANTHER" id="PTHR46641:SF24">
    <property type="entry name" value="G-PROTEIN COUPLED RECEPTORS FAMILY 1 PROFILE DOMAIN-CONTAINING PROTEIN"/>
    <property type="match status" value="1"/>
</dbReference>
<dbReference type="SMART" id="SM01381">
    <property type="entry name" value="7TM_GPCR_Srsx"/>
    <property type="match status" value="1"/>
</dbReference>
<dbReference type="Gene3D" id="1.20.1070.10">
    <property type="entry name" value="Rhodopsin 7-helix transmembrane proteins"/>
    <property type="match status" value="1"/>
</dbReference>
<keyword evidence="5" id="KW-0675">Receptor</keyword>
<evidence type="ECO:0000313" key="9">
    <source>
        <dbReference type="Proteomes" id="UP000887565"/>
    </source>
</evidence>
<keyword evidence="3 7" id="KW-1133">Transmembrane helix</keyword>
<evidence type="ECO:0000256" key="4">
    <source>
        <dbReference type="ARBA" id="ARBA00023136"/>
    </source>
</evidence>
<evidence type="ECO:0000313" key="10">
    <source>
        <dbReference type="WBParaSite" id="nRc.2.0.1.t44736-RA"/>
    </source>
</evidence>
<feature type="transmembrane region" description="Helical" evidence="7">
    <location>
        <begin position="348"/>
        <end position="365"/>
    </location>
</feature>
<dbReference type="GO" id="GO:0004930">
    <property type="term" value="F:G protein-coupled receptor activity"/>
    <property type="evidence" value="ECO:0007669"/>
    <property type="project" value="UniProtKB-KW"/>
</dbReference>
<feature type="transmembrane region" description="Helical" evidence="7">
    <location>
        <begin position="130"/>
        <end position="156"/>
    </location>
</feature>
<feature type="domain" description="G-protein coupled receptors family 1 profile" evidence="8">
    <location>
        <begin position="149"/>
        <end position="404"/>
    </location>
</feature>
<proteinExistence type="inferred from homology"/>
<dbReference type="PROSITE" id="PS50262">
    <property type="entry name" value="G_PROTEIN_RECEP_F1_2"/>
    <property type="match status" value="1"/>
</dbReference>
<evidence type="ECO:0000259" key="8">
    <source>
        <dbReference type="PROSITE" id="PS50262"/>
    </source>
</evidence>
<feature type="transmembrane region" description="Helical" evidence="7">
    <location>
        <begin position="304"/>
        <end position="327"/>
    </location>
</feature>
<dbReference type="Pfam" id="PF00001">
    <property type="entry name" value="7tm_1"/>
    <property type="match status" value="1"/>
</dbReference>
<protein>
    <submittedName>
        <fullName evidence="10">G-protein coupled receptors family 1 profile domain-containing protein</fullName>
    </submittedName>
</protein>
<dbReference type="SUPFAM" id="SSF81321">
    <property type="entry name" value="Family A G protein-coupled receptor-like"/>
    <property type="match status" value="1"/>
</dbReference>
<feature type="transmembrane region" description="Helical" evidence="7">
    <location>
        <begin position="256"/>
        <end position="275"/>
    </location>
</feature>
<dbReference type="PROSITE" id="PS00237">
    <property type="entry name" value="G_PROTEIN_RECEP_F1_1"/>
    <property type="match status" value="1"/>
</dbReference>
<keyword evidence="4 7" id="KW-0472">Membrane</keyword>
<feature type="transmembrane region" description="Helical" evidence="7">
    <location>
        <begin position="385"/>
        <end position="407"/>
    </location>
</feature>
<keyword evidence="9" id="KW-1185">Reference proteome</keyword>
<dbReference type="WBParaSite" id="nRc.2.0.1.t44736-RA">
    <property type="protein sequence ID" value="nRc.2.0.1.t44736-RA"/>
    <property type="gene ID" value="nRc.2.0.1.g44736"/>
</dbReference>
<comment type="subcellular location">
    <subcellularLocation>
        <location evidence="1">Membrane</location>
    </subcellularLocation>
</comment>
<evidence type="ECO:0000256" key="7">
    <source>
        <dbReference type="SAM" id="Phobius"/>
    </source>
</evidence>
<evidence type="ECO:0000256" key="1">
    <source>
        <dbReference type="ARBA" id="ARBA00004370"/>
    </source>
</evidence>
<dbReference type="InterPro" id="IPR017452">
    <property type="entry name" value="GPCR_Rhodpsn_7TM"/>
</dbReference>
<comment type="similarity">
    <text evidence="5">Belongs to the G-protein coupled receptor 1 family.</text>
</comment>
<evidence type="ECO:0000256" key="5">
    <source>
        <dbReference type="RuleBase" id="RU000688"/>
    </source>
</evidence>
<dbReference type="InterPro" id="IPR052954">
    <property type="entry name" value="GPCR-Ligand_Int"/>
</dbReference>
<dbReference type="GO" id="GO:0016020">
    <property type="term" value="C:membrane"/>
    <property type="evidence" value="ECO:0007669"/>
    <property type="project" value="UniProtKB-SubCell"/>
</dbReference>
<keyword evidence="5" id="KW-0297">G-protein coupled receptor</keyword>
<dbReference type="PANTHER" id="PTHR46641">
    <property type="entry name" value="FMRFAMIDE RECEPTOR-RELATED"/>
    <property type="match status" value="1"/>
</dbReference>
<dbReference type="InterPro" id="IPR000276">
    <property type="entry name" value="GPCR_Rhodpsn"/>
</dbReference>
<dbReference type="Proteomes" id="UP000887565">
    <property type="component" value="Unplaced"/>
</dbReference>
<dbReference type="OMA" id="IKENSHM"/>
<evidence type="ECO:0000256" key="6">
    <source>
        <dbReference type="SAM" id="MobiDB-lite"/>
    </source>
</evidence>
<evidence type="ECO:0000256" key="2">
    <source>
        <dbReference type="ARBA" id="ARBA00022692"/>
    </source>
</evidence>
<reference evidence="10" key="1">
    <citation type="submission" date="2022-11" db="UniProtKB">
        <authorList>
            <consortium name="WormBaseParasite"/>
        </authorList>
    </citation>
    <scope>IDENTIFICATION</scope>
</reference>
<keyword evidence="5" id="KW-0807">Transducer</keyword>
<organism evidence="9 10">
    <name type="scientific">Romanomermis culicivorax</name>
    <name type="common">Nematode worm</name>
    <dbReference type="NCBI Taxonomy" id="13658"/>
    <lineage>
        <taxon>Eukaryota</taxon>
        <taxon>Metazoa</taxon>
        <taxon>Ecdysozoa</taxon>
        <taxon>Nematoda</taxon>
        <taxon>Enoplea</taxon>
        <taxon>Dorylaimia</taxon>
        <taxon>Mermithida</taxon>
        <taxon>Mermithoidea</taxon>
        <taxon>Mermithidae</taxon>
        <taxon>Romanomermis</taxon>
    </lineage>
</organism>
<dbReference type="PRINTS" id="PR00237">
    <property type="entry name" value="GPCRRHODOPSN"/>
</dbReference>
<keyword evidence="2 5" id="KW-0812">Transmembrane</keyword>
<evidence type="ECO:0000256" key="3">
    <source>
        <dbReference type="ARBA" id="ARBA00022989"/>
    </source>
</evidence>
<sequence>MNSTDGNNVNMSLFTQTGFDGLVRSAASDSNENSSSNNATSENIFQKIIHNVIQYSVEYDLLNASGQEPIDDSRTIRVPDLHKNCSTTSIMPFVIDSAFFVTESSNFSDFTINHRLNLTTSDQQYNSKRLLFLIYGILIPLIAVPGILLNFASLIVLSRKSMRSSVNVYLAGLSFFDGFLLLVSLALFPPFSYCECRLAPDFWCHFLTLTGQITYPLSNILQTGSVWTVTAVTVDRFVAVVWPLKSRAYLTIGRATKVLAIIAIWSLFYNVPIMFELEKDNETLRATVLRQDTLYISVYKSYCYLFLMFLVPASLMIVLNAVVTFLIKKAYNLRRQMSGRDEKERRSTVMAVLVVGTFLVLNLMPNITNCIEAFDSKKSESVAPLIWTSNLLVTINSAINFFIYCALSLRFRQMFCKLFCPLCYTPEKEYKFLSAYFGTMRTADAATKRVVGDEDPGPREEEGAPFHRGIEAAGIISMRSLRRPLIKRNDEDNATTTKVGKSTMRPSEAVATSPPLIIERRHYVPPAYD</sequence>